<accession>A0ABQ5QNJ8</accession>
<evidence type="ECO:0000313" key="7">
    <source>
        <dbReference type="Proteomes" id="UP001144280"/>
    </source>
</evidence>
<sequence length="211" mass="22663">MGNGIRERQREQTRQALLRESRHLFATHGYAAVGLAQIVESAGVTKGALYHHFDSKAAVFRAVLERVQGEVAEKVVAAADAHDDPWAQLTAGCQAFLSASTDPSVQRIMLIDGPAVLGWHEWRAMDEAASARHLAEALAALIDDGVIAEQPVAPLAHLLSGAMNEAALWLATSTDPADLTHTQVALSGMLESLRSRHGDVTCRGSDKSTRR</sequence>
<dbReference type="PANTHER" id="PTHR47506:SF1">
    <property type="entry name" value="HTH-TYPE TRANSCRIPTIONAL REGULATOR YJDC"/>
    <property type="match status" value="1"/>
</dbReference>
<proteinExistence type="predicted"/>
<dbReference type="PANTHER" id="PTHR47506">
    <property type="entry name" value="TRANSCRIPTIONAL REGULATORY PROTEIN"/>
    <property type="match status" value="1"/>
</dbReference>
<dbReference type="PRINTS" id="PR00455">
    <property type="entry name" value="HTHTETR"/>
</dbReference>
<keyword evidence="3" id="KW-0804">Transcription</keyword>
<evidence type="ECO:0000256" key="3">
    <source>
        <dbReference type="ARBA" id="ARBA00023163"/>
    </source>
</evidence>
<evidence type="ECO:0000259" key="5">
    <source>
        <dbReference type="PROSITE" id="PS50977"/>
    </source>
</evidence>
<evidence type="ECO:0000256" key="2">
    <source>
        <dbReference type="ARBA" id="ARBA00023125"/>
    </source>
</evidence>
<keyword evidence="7" id="KW-1185">Reference proteome</keyword>
<feature type="DNA-binding region" description="H-T-H motif" evidence="4">
    <location>
        <begin position="34"/>
        <end position="53"/>
    </location>
</feature>
<protein>
    <submittedName>
        <fullName evidence="6">TetR family transcriptional regulator</fullName>
    </submittedName>
</protein>
<evidence type="ECO:0000313" key="6">
    <source>
        <dbReference type="EMBL" id="GLH96003.1"/>
    </source>
</evidence>
<feature type="domain" description="HTH tetR-type" evidence="5">
    <location>
        <begin position="11"/>
        <end position="71"/>
    </location>
</feature>
<dbReference type="InterPro" id="IPR009057">
    <property type="entry name" value="Homeodomain-like_sf"/>
</dbReference>
<dbReference type="InterPro" id="IPR001647">
    <property type="entry name" value="HTH_TetR"/>
</dbReference>
<reference evidence="6" key="1">
    <citation type="submission" date="2022-12" db="EMBL/GenBank/DDBJ databases">
        <title>New Phytohabitans aurantiacus sp. RD004123 nov., an actinomycete isolated from soil.</title>
        <authorList>
            <person name="Triningsih D.W."/>
            <person name="Harunari E."/>
            <person name="Igarashi Y."/>
        </authorList>
    </citation>
    <scope>NUCLEOTIDE SEQUENCE</scope>
    <source>
        <strain evidence="6">RD004123</strain>
    </source>
</reference>
<keyword evidence="2 4" id="KW-0238">DNA-binding</keyword>
<dbReference type="Proteomes" id="UP001144280">
    <property type="component" value="Unassembled WGS sequence"/>
</dbReference>
<dbReference type="Pfam" id="PF00440">
    <property type="entry name" value="TetR_N"/>
    <property type="match status" value="1"/>
</dbReference>
<gene>
    <name evidence="6" type="ORF">Pa4123_12760</name>
</gene>
<dbReference type="RefSeq" id="WP_281893125.1">
    <property type="nucleotide sequence ID" value="NZ_BSDI01000005.1"/>
</dbReference>
<organism evidence="6 7">
    <name type="scientific">Phytohabitans aurantiacus</name>
    <dbReference type="NCBI Taxonomy" id="3016789"/>
    <lineage>
        <taxon>Bacteria</taxon>
        <taxon>Bacillati</taxon>
        <taxon>Actinomycetota</taxon>
        <taxon>Actinomycetes</taxon>
        <taxon>Micromonosporales</taxon>
        <taxon>Micromonosporaceae</taxon>
    </lineage>
</organism>
<dbReference type="InterPro" id="IPR049484">
    <property type="entry name" value="Rv0078-like_C"/>
</dbReference>
<dbReference type="EMBL" id="BSDI01000005">
    <property type="protein sequence ID" value="GLH96003.1"/>
    <property type="molecule type" value="Genomic_DNA"/>
</dbReference>
<dbReference type="PROSITE" id="PS50977">
    <property type="entry name" value="HTH_TETR_2"/>
    <property type="match status" value="1"/>
</dbReference>
<evidence type="ECO:0000256" key="1">
    <source>
        <dbReference type="ARBA" id="ARBA00023015"/>
    </source>
</evidence>
<dbReference type="Gene3D" id="1.10.357.10">
    <property type="entry name" value="Tetracycline Repressor, domain 2"/>
    <property type="match status" value="1"/>
</dbReference>
<dbReference type="SUPFAM" id="SSF46689">
    <property type="entry name" value="Homeodomain-like"/>
    <property type="match status" value="1"/>
</dbReference>
<name>A0ABQ5QNJ8_9ACTN</name>
<comment type="caution">
    <text evidence="6">The sequence shown here is derived from an EMBL/GenBank/DDBJ whole genome shotgun (WGS) entry which is preliminary data.</text>
</comment>
<dbReference type="Pfam" id="PF21351">
    <property type="entry name" value="TetR_C_41"/>
    <property type="match status" value="1"/>
</dbReference>
<keyword evidence="1" id="KW-0805">Transcription regulation</keyword>
<evidence type="ECO:0000256" key="4">
    <source>
        <dbReference type="PROSITE-ProRule" id="PRU00335"/>
    </source>
</evidence>